<gene>
    <name evidence="2" type="ORF">CHC_T00005293001</name>
</gene>
<dbReference type="AlphaFoldDB" id="R7QIP1"/>
<organism evidence="2 3">
    <name type="scientific">Chondrus crispus</name>
    <name type="common">Carrageen Irish moss</name>
    <name type="synonym">Polymorpha crispa</name>
    <dbReference type="NCBI Taxonomy" id="2769"/>
    <lineage>
        <taxon>Eukaryota</taxon>
        <taxon>Rhodophyta</taxon>
        <taxon>Florideophyceae</taxon>
        <taxon>Rhodymeniophycidae</taxon>
        <taxon>Gigartinales</taxon>
        <taxon>Gigartinaceae</taxon>
        <taxon>Chondrus</taxon>
    </lineage>
</organism>
<evidence type="ECO:0000256" key="1">
    <source>
        <dbReference type="SAM" id="SignalP"/>
    </source>
</evidence>
<accession>R7QIP1</accession>
<dbReference type="GeneID" id="17324830"/>
<dbReference type="Gramene" id="CDF37290">
    <property type="protein sequence ID" value="CDF37290"/>
    <property type="gene ID" value="CHC_T00005293001"/>
</dbReference>
<name>R7QIP1_CHOCR</name>
<reference evidence="3" key="1">
    <citation type="journal article" date="2013" name="Proc. Natl. Acad. Sci. U.S.A.">
        <title>Genome structure and metabolic features in the red seaweed Chondrus crispus shed light on evolution of the Archaeplastida.</title>
        <authorList>
            <person name="Collen J."/>
            <person name="Porcel B."/>
            <person name="Carre W."/>
            <person name="Ball S.G."/>
            <person name="Chaparro C."/>
            <person name="Tonon T."/>
            <person name="Barbeyron T."/>
            <person name="Michel G."/>
            <person name="Noel B."/>
            <person name="Valentin K."/>
            <person name="Elias M."/>
            <person name="Artiguenave F."/>
            <person name="Arun A."/>
            <person name="Aury J.M."/>
            <person name="Barbosa-Neto J.F."/>
            <person name="Bothwell J.H."/>
            <person name="Bouget F.Y."/>
            <person name="Brillet L."/>
            <person name="Cabello-Hurtado F."/>
            <person name="Capella-Gutierrez S."/>
            <person name="Charrier B."/>
            <person name="Cladiere L."/>
            <person name="Cock J.M."/>
            <person name="Coelho S.M."/>
            <person name="Colleoni C."/>
            <person name="Czjzek M."/>
            <person name="Da Silva C."/>
            <person name="Delage L."/>
            <person name="Denoeud F."/>
            <person name="Deschamps P."/>
            <person name="Dittami S.M."/>
            <person name="Gabaldon T."/>
            <person name="Gachon C.M."/>
            <person name="Groisillier A."/>
            <person name="Herve C."/>
            <person name="Jabbari K."/>
            <person name="Katinka M."/>
            <person name="Kloareg B."/>
            <person name="Kowalczyk N."/>
            <person name="Labadie K."/>
            <person name="Leblanc C."/>
            <person name="Lopez P.J."/>
            <person name="McLachlan D.H."/>
            <person name="Meslet-Cladiere L."/>
            <person name="Moustafa A."/>
            <person name="Nehr Z."/>
            <person name="Nyvall Collen P."/>
            <person name="Panaud O."/>
            <person name="Partensky F."/>
            <person name="Poulain J."/>
            <person name="Rensing S.A."/>
            <person name="Rousvoal S."/>
            <person name="Samson G."/>
            <person name="Symeonidi A."/>
            <person name="Weissenbach J."/>
            <person name="Zambounis A."/>
            <person name="Wincker P."/>
            <person name="Boyen C."/>
        </authorList>
    </citation>
    <scope>NUCLEOTIDE SEQUENCE [LARGE SCALE GENOMIC DNA]</scope>
    <source>
        <strain evidence="3">cv. Stackhouse</strain>
    </source>
</reference>
<keyword evidence="1" id="KW-0732">Signal</keyword>
<keyword evidence="3" id="KW-1185">Reference proteome</keyword>
<sequence length="218" mass="23842">MSPISLTILSFLLLAVSAQRIPRSSLSTTLSCQERCVPDGIGQQQLNESCAAGDFDKFCTPIRCSCPSPPQQVSILCESDACLSNFRRRSARVRFGNNNPDFVYVVTYTVRGTVFDKVTSRPGACQVLLSGSYRPRTRGVVVTNAIAQAVVDDVLEALISEGSGKRSTCARKLRRVAQNAADKVFEMDTGEAEMEAEGVSGRMKMERIDVRRSDSTEM</sequence>
<evidence type="ECO:0000313" key="3">
    <source>
        <dbReference type="Proteomes" id="UP000012073"/>
    </source>
</evidence>
<dbReference type="KEGG" id="ccp:CHC_T00005293001"/>
<dbReference type="Proteomes" id="UP000012073">
    <property type="component" value="Unassembled WGS sequence"/>
</dbReference>
<feature type="chain" id="PRO_5004454717" evidence="1">
    <location>
        <begin position="19"/>
        <end position="218"/>
    </location>
</feature>
<evidence type="ECO:0000313" key="2">
    <source>
        <dbReference type="EMBL" id="CDF37290.1"/>
    </source>
</evidence>
<feature type="signal peptide" evidence="1">
    <location>
        <begin position="1"/>
        <end position="18"/>
    </location>
</feature>
<dbReference type="EMBL" id="HG001828">
    <property type="protein sequence ID" value="CDF37290.1"/>
    <property type="molecule type" value="Genomic_DNA"/>
</dbReference>
<protein>
    <submittedName>
        <fullName evidence="2">Uncharacterized protein</fullName>
    </submittedName>
</protein>
<dbReference type="RefSeq" id="XP_005717109.1">
    <property type="nucleotide sequence ID" value="XM_005717052.1"/>
</dbReference>
<proteinExistence type="predicted"/>